<comment type="caution">
    <text evidence="1">The sequence shown here is derived from an EMBL/GenBank/DDBJ whole genome shotgun (WGS) entry which is preliminary data.</text>
</comment>
<dbReference type="AlphaFoldDB" id="A0A645FHN3"/>
<sequence>MRSDIINEVLSVEDRAQKIVRDAERTARDAISDAQTKANAYIRSALKAEREQSHAQILQAEADAEAELQEFEASLHISSSLTEAELDRISQTIVEKVCATDLDSFVDAQ</sequence>
<organism evidence="1">
    <name type="scientific">bioreactor metagenome</name>
    <dbReference type="NCBI Taxonomy" id="1076179"/>
    <lineage>
        <taxon>unclassified sequences</taxon>
        <taxon>metagenomes</taxon>
        <taxon>ecological metagenomes</taxon>
    </lineage>
</organism>
<evidence type="ECO:0000313" key="1">
    <source>
        <dbReference type="EMBL" id="MPN13470.1"/>
    </source>
</evidence>
<gene>
    <name evidence="1" type="ORF">SDC9_160791</name>
</gene>
<accession>A0A645FHN3</accession>
<proteinExistence type="predicted"/>
<dbReference type="EMBL" id="VSSQ01059963">
    <property type="protein sequence ID" value="MPN13470.1"/>
    <property type="molecule type" value="Genomic_DNA"/>
</dbReference>
<reference evidence="1" key="1">
    <citation type="submission" date="2019-08" db="EMBL/GenBank/DDBJ databases">
        <authorList>
            <person name="Kucharzyk K."/>
            <person name="Murdoch R.W."/>
            <person name="Higgins S."/>
            <person name="Loffler F."/>
        </authorList>
    </citation>
    <scope>NUCLEOTIDE SEQUENCE</scope>
</reference>
<protein>
    <submittedName>
        <fullName evidence="1">Uncharacterized protein</fullName>
    </submittedName>
</protein>
<dbReference type="Gene3D" id="1.20.5.2950">
    <property type="match status" value="1"/>
</dbReference>
<name>A0A645FHN3_9ZZZZ</name>